<evidence type="ECO:0000313" key="2">
    <source>
        <dbReference type="EMBL" id="SDS98999.1"/>
    </source>
</evidence>
<dbReference type="Proteomes" id="UP000198688">
    <property type="component" value="Chromosome I"/>
</dbReference>
<dbReference type="EMBL" id="LT629758">
    <property type="protein sequence ID" value="SDS98999.1"/>
    <property type="molecule type" value="Genomic_DNA"/>
</dbReference>
<dbReference type="Pfam" id="PF03551">
    <property type="entry name" value="PadR"/>
    <property type="match status" value="1"/>
</dbReference>
<dbReference type="OrthoDB" id="8443918at2"/>
<dbReference type="InterPro" id="IPR036388">
    <property type="entry name" value="WH-like_DNA-bd_sf"/>
</dbReference>
<dbReference type="GO" id="GO:0003677">
    <property type="term" value="F:DNA binding"/>
    <property type="evidence" value="ECO:0007669"/>
    <property type="project" value="UniProtKB-KW"/>
</dbReference>
<dbReference type="PANTHER" id="PTHR33169:SF27">
    <property type="entry name" value="TRANSCRIPTIONAL REGULATOR PADR FAMILY PROTEIN"/>
    <property type="match status" value="1"/>
</dbReference>
<dbReference type="Gene3D" id="1.10.10.10">
    <property type="entry name" value="Winged helix-like DNA-binding domain superfamily/Winged helix DNA-binding domain"/>
    <property type="match status" value="1"/>
</dbReference>
<dbReference type="STRING" id="113562.SAMN04489716_2185"/>
<gene>
    <name evidence="2" type="ORF">SAMN04489716_2185</name>
</gene>
<proteinExistence type="predicted"/>
<protein>
    <submittedName>
        <fullName evidence="2">DNA-binding transcriptional regulator, PadR family</fullName>
    </submittedName>
</protein>
<dbReference type="InterPro" id="IPR036390">
    <property type="entry name" value="WH_DNA-bd_sf"/>
</dbReference>
<dbReference type="InterPro" id="IPR052509">
    <property type="entry name" value="Metal_resp_DNA-bind_regulator"/>
</dbReference>
<dbReference type="SUPFAM" id="SSF46785">
    <property type="entry name" value="Winged helix' DNA-binding domain"/>
    <property type="match status" value="1"/>
</dbReference>
<sequence>MRALDNPLTMAVLALLREGPRHPYEMQHLLRERNVGAVVKLRGGSLYDAIDRLARASLIEPVGRSRSGARPERTVYTVTPLGEEKLTAIVGKHVGAVAEEFPAFTAGLAHILHLEKEAALHLLHERRRSLTALAEETDAVLLDARQAGVPRLPLLETEYTQLLRHTEIAWLHQVTTAIEEGDLPWTAPPSPQQEA</sequence>
<keyword evidence="2" id="KW-0238">DNA-binding</keyword>
<reference evidence="2 3" key="1">
    <citation type="submission" date="2016-10" db="EMBL/GenBank/DDBJ databases">
        <authorList>
            <person name="de Groot N.N."/>
        </authorList>
    </citation>
    <scope>NUCLEOTIDE SEQUENCE [LARGE SCALE GENOMIC DNA]</scope>
    <source>
        <strain evidence="2 3">DSM 43941</strain>
    </source>
</reference>
<evidence type="ECO:0000259" key="1">
    <source>
        <dbReference type="Pfam" id="PF03551"/>
    </source>
</evidence>
<evidence type="ECO:0000313" key="3">
    <source>
        <dbReference type="Proteomes" id="UP000198688"/>
    </source>
</evidence>
<dbReference type="RefSeq" id="WP_092543927.1">
    <property type="nucleotide sequence ID" value="NZ_BOMJ01000039.1"/>
</dbReference>
<name>A0A1H1WS27_9ACTN</name>
<dbReference type="PANTHER" id="PTHR33169">
    <property type="entry name" value="PADR-FAMILY TRANSCRIPTIONAL REGULATOR"/>
    <property type="match status" value="1"/>
</dbReference>
<dbReference type="InterPro" id="IPR005149">
    <property type="entry name" value="Tscrpt_reg_PadR_N"/>
</dbReference>
<accession>A0A1H1WS27</accession>
<keyword evidence="3" id="KW-1185">Reference proteome</keyword>
<dbReference type="AlphaFoldDB" id="A0A1H1WS27"/>
<organism evidence="2 3">
    <name type="scientific">Actinoplanes derwentensis</name>
    <dbReference type="NCBI Taxonomy" id="113562"/>
    <lineage>
        <taxon>Bacteria</taxon>
        <taxon>Bacillati</taxon>
        <taxon>Actinomycetota</taxon>
        <taxon>Actinomycetes</taxon>
        <taxon>Micromonosporales</taxon>
        <taxon>Micromonosporaceae</taxon>
        <taxon>Actinoplanes</taxon>
    </lineage>
</organism>
<feature type="domain" description="Transcription regulator PadR N-terminal" evidence="1">
    <location>
        <begin position="12"/>
        <end position="87"/>
    </location>
</feature>